<dbReference type="Pfam" id="PF07714">
    <property type="entry name" value="PK_Tyr_Ser-Thr"/>
    <property type="match status" value="1"/>
</dbReference>
<evidence type="ECO:0000256" key="5">
    <source>
        <dbReference type="ARBA" id="ARBA00022692"/>
    </source>
</evidence>
<feature type="binding site" evidence="16">
    <location>
        <position position="112"/>
    </location>
    <ligand>
        <name>ATP</name>
        <dbReference type="ChEBI" id="CHEBI:30616"/>
    </ligand>
</feature>
<dbReference type="RefSeq" id="XP_009019535.1">
    <property type="nucleotide sequence ID" value="XM_009021287.1"/>
</dbReference>
<dbReference type="InterPro" id="IPR020635">
    <property type="entry name" value="Tyr_kinase_cat_dom"/>
</dbReference>
<dbReference type="SMART" id="SM00219">
    <property type="entry name" value="TyrKc"/>
    <property type="match status" value="1"/>
</dbReference>
<dbReference type="GO" id="GO:0005524">
    <property type="term" value="F:ATP binding"/>
    <property type="evidence" value="ECO:0007669"/>
    <property type="project" value="UniProtKB-UniRule"/>
</dbReference>
<dbReference type="EnsemblMetazoa" id="HelroT155780">
    <property type="protein sequence ID" value="HelroP155780"/>
    <property type="gene ID" value="HelroG155780"/>
</dbReference>
<sequence length="239" mass="27128">MYKSNLGYTLRRAADGRWSFRVRAVSTAGPGPWNYRSFFTVPLNGKPKDQVTYSINPEYVRPADVYEPDEWEIERSKVTCLKELGSGSFGKVFEGIVKNLPNWPPTMKVALKTTLPSAAGIDIVQFLKEASRMKVFKNACNHVVKLYGVVSQGKPPYVVMELMSRGDLRDYLRIRRNDSLADDQKPAPSRKEMWRMAAEIADGMAFLHHKGFIHRDLACRNCLVSEDHVVKIAGLFICR</sequence>
<keyword evidence="4" id="KW-0808">Transferase</keyword>
<dbReference type="InterPro" id="IPR000719">
    <property type="entry name" value="Prot_kinase_dom"/>
</dbReference>
<dbReference type="GO" id="GO:0004714">
    <property type="term" value="F:transmembrane receptor protein tyrosine kinase activity"/>
    <property type="evidence" value="ECO:0007669"/>
    <property type="project" value="UniProtKB-EC"/>
</dbReference>
<dbReference type="Gene3D" id="1.10.510.10">
    <property type="entry name" value="Transferase(Phosphotransferase) domain 1"/>
    <property type="match status" value="1"/>
</dbReference>
<dbReference type="InParanoid" id="T1ELM3"/>
<dbReference type="PROSITE" id="PS00109">
    <property type="entry name" value="PROTEIN_KINASE_TYR"/>
    <property type="match status" value="1"/>
</dbReference>
<feature type="domain" description="Protein kinase" evidence="17">
    <location>
        <begin position="78"/>
        <end position="239"/>
    </location>
</feature>
<evidence type="ECO:0000256" key="9">
    <source>
        <dbReference type="ARBA" id="ARBA00022840"/>
    </source>
</evidence>
<keyword evidence="7 16" id="KW-0547">Nucleotide-binding</keyword>
<dbReference type="EMBL" id="AMQM01000801">
    <property type="status" value="NOT_ANNOTATED_CDS"/>
    <property type="molecule type" value="Genomic_DNA"/>
</dbReference>
<dbReference type="FunFam" id="3.30.200.20:FF:000026">
    <property type="entry name" value="Tyrosine-protein kinase receptor"/>
    <property type="match status" value="1"/>
</dbReference>
<evidence type="ECO:0000256" key="1">
    <source>
        <dbReference type="ARBA" id="ARBA00004479"/>
    </source>
</evidence>
<dbReference type="InterPro" id="IPR017441">
    <property type="entry name" value="Protein_kinase_ATP_BS"/>
</dbReference>
<evidence type="ECO:0000256" key="12">
    <source>
        <dbReference type="ARBA" id="ARBA00023137"/>
    </source>
</evidence>
<keyword evidence="12" id="KW-0829">Tyrosine-protein kinase</keyword>
<dbReference type="AlphaFoldDB" id="T1ELM3"/>
<dbReference type="InterPro" id="IPR001245">
    <property type="entry name" value="Ser-Thr/Tyr_kinase_cat_dom"/>
</dbReference>
<dbReference type="Gene3D" id="3.30.200.20">
    <property type="entry name" value="Phosphorylase Kinase, domain 1"/>
    <property type="match status" value="1"/>
</dbReference>
<keyword evidence="14" id="KW-0325">Glycoprotein</keyword>
<dbReference type="GO" id="GO:0005886">
    <property type="term" value="C:plasma membrane"/>
    <property type="evidence" value="ECO:0000318"/>
    <property type="project" value="GO_Central"/>
</dbReference>
<dbReference type="Proteomes" id="UP000015101">
    <property type="component" value="Unassembled WGS sequence"/>
</dbReference>
<evidence type="ECO:0000256" key="2">
    <source>
        <dbReference type="ARBA" id="ARBA00011902"/>
    </source>
</evidence>
<evidence type="ECO:0000256" key="15">
    <source>
        <dbReference type="ARBA" id="ARBA00051243"/>
    </source>
</evidence>
<dbReference type="InterPro" id="IPR050198">
    <property type="entry name" value="Non-receptor_tyrosine_kinases"/>
</dbReference>
<keyword evidence="20" id="KW-1185">Reference proteome</keyword>
<evidence type="ECO:0000256" key="11">
    <source>
        <dbReference type="ARBA" id="ARBA00023136"/>
    </source>
</evidence>
<name>T1ELM3_HELRO</name>
<evidence type="ECO:0000313" key="19">
    <source>
        <dbReference type="EnsemblMetazoa" id="HelroP155780"/>
    </source>
</evidence>
<dbReference type="HOGENOM" id="CLU_1162254_0_0_1"/>
<keyword evidence="10" id="KW-1133">Transmembrane helix</keyword>
<dbReference type="GeneID" id="20197473"/>
<dbReference type="PRINTS" id="PR00109">
    <property type="entry name" value="TYRKINASE"/>
</dbReference>
<evidence type="ECO:0000313" key="20">
    <source>
        <dbReference type="Proteomes" id="UP000015101"/>
    </source>
</evidence>
<evidence type="ECO:0000256" key="14">
    <source>
        <dbReference type="ARBA" id="ARBA00023180"/>
    </source>
</evidence>
<dbReference type="EC" id="2.7.10.1" evidence="2"/>
<reference evidence="20" key="1">
    <citation type="submission" date="2012-12" db="EMBL/GenBank/DDBJ databases">
        <authorList>
            <person name="Hellsten U."/>
            <person name="Grimwood J."/>
            <person name="Chapman J.A."/>
            <person name="Shapiro H."/>
            <person name="Aerts A."/>
            <person name="Otillar R.P."/>
            <person name="Terry A.Y."/>
            <person name="Boore J.L."/>
            <person name="Simakov O."/>
            <person name="Marletaz F."/>
            <person name="Cho S.-J."/>
            <person name="Edsinger-Gonzales E."/>
            <person name="Havlak P."/>
            <person name="Kuo D.-H."/>
            <person name="Larsson T."/>
            <person name="Lv J."/>
            <person name="Arendt D."/>
            <person name="Savage R."/>
            <person name="Osoegawa K."/>
            <person name="de Jong P."/>
            <person name="Lindberg D.R."/>
            <person name="Seaver E.C."/>
            <person name="Weisblat D.A."/>
            <person name="Putnam N.H."/>
            <person name="Grigoriev I.V."/>
            <person name="Rokhsar D.S."/>
        </authorList>
    </citation>
    <scope>NUCLEOTIDE SEQUENCE</scope>
</reference>
<dbReference type="PROSITE" id="PS00107">
    <property type="entry name" value="PROTEIN_KINASE_ATP"/>
    <property type="match status" value="1"/>
</dbReference>
<keyword evidence="6" id="KW-0677">Repeat</keyword>
<dbReference type="PROSITE" id="PS50011">
    <property type="entry name" value="PROTEIN_KINASE_DOM"/>
    <property type="match status" value="1"/>
</dbReference>
<evidence type="ECO:0000256" key="16">
    <source>
        <dbReference type="PROSITE-ProRule" id="PRU10141"/>
    </source>
</evidence>
<dbReference type="OMA" id="EMIYLIM"/>
<reference evidence="18 20" key="2">
    <citation type="journal article" date="2013" name="Nature">
        <title>Insights into bilaterian evolution from three spiralian genomes.</title>
        <authorList>
            <person name="Simakov O."/>
            <person name="Marletaz F."/>
            <person name="Cho S.J."/>
            <person name="Edsinger-Gonzales E."/>
            <person name="Havlak P."/>
            <person name="Hellsten U."/>
            <person name="Kuo D.H."/>
            <person name="Larsson T."/>
            <person name="Lv J."/>
            <person name="Arendt D."/>
            <person name="Savage R."/>
            <person name="Osoegawa K."/>
            <person name="de Jong P."/>
            <person name="Grimwood J."/>
            <person name="Chapman J.A."/>
            <person name="Shapiro H."/>
            <person name="Aerts A."/>
            <person name="Otillar R.P."/>
            <person name="Terry A.Y."/>
            <person name="Boore J.L."/>
            <person name="Grigoriev I.V."/>
            <person name="Lindberg D.R."/>
            <person name="Seaver E.C."/>
            <person name="Weisblat D.A."/>
            <person name="Putnam N.H."/>
            <person name="Rokhsar D.S."/>
        </authorList>
    </citation>
    <scope>NUCLEOTIDE SEQUENCE</scope>
</reference>
<evidence type="ECO:0000259" key="17">
    <source>
        <dbReference type="PROSITE" id="PS50011"/>
    </source>
</evidence>
<evidence type="ECO:0000256" key="10">
    <source>
        <dbReference type="ARBA" id="ARBA00022989"/>
    </source>
</evidence>
<keyword evidence="11" id="KW-0472">Membrane</keyword>
<dbReference type="InterPro" id="IPR008266">
    <property type="entry name" value="Tyr_kinase_AS"/>
</dbReference>
<organism evidence="19 20">
    <name type="scientific">Helobdella robusta</name>
    <name type="common">Californian leech</name>
    <dbReference type="NCBI Taxonomy" id="6412"/>
    <lineage>
        <taxon>Eukaryota</taxon>
        <taxon>Metazoa</taxon>
        <taxon>Spiralia</taxon>
        <taxon>Lophotrochozoa</taxon>
        <taxon>Annelida</taxon>
        <taxon>Clitellata</taxon>
        <taxon>Hirudinea</taxon>
        <taxon>Rhynchobdellida</taxon>
        <taxon>Glossiphoniidae</taxon>
        <taxon>Helobdella</taxon>
    </lineage>
</organism>
<keyword evidence="3" id="KW-0597">Phosphoprotein</keyword>
<evidence type="ECO:0000256" key="8">
    <source>
        <dbReference type="ARBA" id="ARBA00022777"/>
    </source>
</evidence>
<evidence type="ECO:0000256" key="13">
    <source>
        <dbReference type="ARBA" id="ARBA00023170"/>
    </source>
</evidence>
<accession>T1ELM3</accession>
<dbReference type="EMBL" id="KB096742">
    <property type="protein sequence ID" value="ESO02127.1"/>
    <property type="molecule type" value="Genomic_DNA"/>
</dbReference>
<keyword evidence="9 16" id="KW-0067">ATP-binding</keyword>
<keyword evidence="8" id="KW-0418">Kinase</keyword>
<keyword evidence="13" id="KW-0675">Receptor</keyword>
<dbReference type="PANTHER" id="PTHR24418">
    <property type="entry name" value="TYROSINE-PROTEIN KINASE"/>
    <property type="match status" value="1"/>
</dbReference>
<evidence type="ECO:0000256" key="3">
    <source>
        <dbReference type="ARBA" id="ARBA00022553"/>
    </source>
</evidence>
<dbReference type="eggNOG" id="KOG4258">
    <property type="taxonomic scope" value="Eukaryota"/>
</dbReference>
<evidence type="ECO:0000256" key="6">
    <source>
        <dbReference type="ARBA" id="ARBA00022737"/>
    </source>
</evidence>
<comment type="catalytic activity">
    <reaction evidence="15">
        <text>L-tyrosyl-[protein] + ATP = O-phospho-L-tyrosyl-[protein] + ADP + H(+)</text>
        <dbReference type="Rhea" id="RHEA:10596"/>
        <dbReference type="Rhea" id="RHEA-COMP:10136"/>
        <dbReference type="Rhea" id="RHEA-COMP:20101"/>
        <dbReference type="ChEBI" id="CHEBI:15378"/>
        <dbReference type="ChEBI" id="CHEBI:30616"/>
        <dbReference type="ChEBI" id="CHEBI:46858"/>
        <dbReference type="ChEBI" id="CHEBI:61978"/>
        <dbReference type="ChEBI" id="CHEBI:456216"/>
        <dbReference type="EC" id="2.7.10.1"/>
    </reaction>
</comment>
<evidence type="ECO:0000313" key="18">
    <source>
        <dbReference type="EMBL" id="ESO02127.1"/>
    </source>
</evidence>
<reference evidence="19" key="3">
    <citation type="submission" date="2015-06" db="UniProtKB">
        <authorList>
            <consortium name="EnsemblMetazoa"/>
        </authorList>
    </citation>
    <scope>IDENTIFICATION</scope>
</reference>
<proteinExistence type="predicted"/>
<protein>
    <recommendedName>
        <fullName evidence="2">receptor protein-tyrosine kinase</fullName>
        <ecNumber evidence="2">2.7.10.1</ecNumber>
    </recommendedName>
</protein>
<dbReference type="CTD" id="20197473"/>
<dbReference type="InterPro" id="IPR011009">
    <property type="entry name" value="Kinase-like_dom_sf"/>
</dbReference>
<dbReference type="KEGG" id="hro:HELRODRAFT_155780"/>
<evidence type="ECO:0000256" key="7">
    <source>
        <dbReference type="ARBA" id="ARBA00022741"/>
    </source>
</evidence>
<keyword evidence="5" id="KW-0812">Transmembrane</keyword>
<dbReference type="SUPFAM" id="SSF56112">
    <property type="entry name" value="Protein kinase-like (PK-like)"/>
    <property type="match status" value="1"/>
</dbReference>
<comment type="subcellular location">
    <subcellularLocation>
        <location evidence="1">Membrane</location>
        <topology evidence="1">Single-pass type I membrane protein</topology>
    </subcellularLocation>
</comment>
<evidence type="ECO:0000256" key="4">
    <source>
        <dbReference type="ARBA" id="ARBA00022679"/>
    </source>
</evidence>
<dbReference type="STRING" id="6412.T1ELM3"/>
<dbReference type="OrthoDB" id="546826at2759"/>
<gene>
    <name evidence="19" type="primary">20197473</name>
    <name evidence="18" type="ORF">HELRODRAFT_155780</name>
</gene>